<gene>
    <name evidence="1" type="ORF">LTR37_003938</name>
</gene>
<dbReference type="Proteomes" id="UP001281147">
    <property type="component" value="Unassembled WGS sequence"/>
</dbReference>
<dbReference type="EMBL" id="JAUTXU010000023">
    <property type="protein sequence ID" value="KAK3720115.1"/>
    <property type="molecule type" value="Genomic_DNA"/>
</dbReference>
<comment type="caution">
    <text evidence="1">The sequence shown here is derived from an EMBL/GenBank/DDBJ whole genome shotgun (WGS) entry which is preliminary data.</text>
</comment>
<protein>
    <submittedName>
        <fullName evidence="1">Uncharacterized protein</fullName>
    </submittedName>
</protein>
<keyword evidence="2" id="KW-1185">Reference proteome</keyword>
<reference evidence="1" key="1">
    <citation type="submission" date="2023-07" db="EMBL/GenBank/DDBJ databases">
        <title>Black Yeasts Isolated from many extreme environments.</title>
        <authorList>
            <person name="Coleine C."/>
            <person name="Stajich J.E."/>
            <person name="Selbmann L."/>
        </authorList>
    </citation>
    <scope>NUCLEOTIDE SEQUENCE</scope>
    <source>
        <strain evidence="1">CCFEE 5714</strain>
    </source>
</reference>
<sequence length="133" mass="13839">MPTNHKGKKPVPPTGSKAGSRVPSAAGSKQTSTTDVPATKTTPSKVWFIEQGKGGTVVFRGPKSTIGSSKYIGTDGCVTCAGVYFQVSADKCFAAHIDAGVKSLDQTKGTPAELKELKDEVLNKLKQEATRGG</sequence>
<accession>A0ACC3NNX3</accession>
<evidence type="ECO:0000313" key="2">
    <source>
        <dbReference type="Proteomes" id="UP001281147"/>
    </source>
</evidence>
<name>A0ACC3NNX3_9PEZI</name>
<proteinExistence type="predicted"/>
<evidence type="ECO:0000313" key="1">
    <source>
        <dbReference type="EMBL" id="KAK3720115.1"/>
    </source>
</evidence>
<organism evidence="1 2">
    <name type="scientific">Vermiconidia calcicola</name>
    <dbReference type="NCBI Taxonomy" id="1690605"/>
    <lineage>
        <taxon>Eukaryota</taxon>
        <taxon>Fungi</taxon>
        <taxon>Dikarya</taxon>
        <taxon>Ascomycota</taxon>
        <taxon>Pezizomycotina</taxon>
        <taxon>Dothideomycetes</taxon>
        <taxon>Dothideomycetidae</taxon>
        <taxon>Mycosphaerellales</taxon>
        <taxon>Extremaceae</taxon>
        <taxon>Vermiconidia</taxon>
    </lineage>
</organism>